<feature type="transmembrane region" description="Helical" evidence="8">
    <location>
        <begin position="204"/>
        <end position="225"/>
    </location>
</feature>
<dbReference type="EC" id="2.3.1.225" evidence="8"/>
<feature type="transmembrane region" description="Helical" evidence="8">
    <location>
        <begin position="20"/>
        <end position="39"/>
    </location>
</feature>
<dbReference type="InterPro" id="IPR001594">
    <property type="entry name" value="Palmitoyltrfase_DHHC"/>
</dbReference>
<comment type="similarity">
    <text evidence="2 8">Belongs to the DHHC palmitoyltransferase family.</text>
</comment>
<comment type="domain">
    <text evidence="8">The DHHC domain is required for palmitoyltransferase activity.</text>
</comment>
<keyword evidence="7 8" id="KW-0012">Acyltransferase</keyword>
<evidence type="ECO:0000313" key="11">
    <source>
        <dbReference type="Proteomes" id="UP000256970"/>
    </source>
</evidence>
<protein>
    <recommendedName>
        <fullName evidence="8">S-acyltransferase</fullName>
        <ecNumber evidence="8">2.3.1.225</ecNumber>
    </recommendedName>
    <alternativeName>
        <fullName evidence="8">Palmitoyltransferase</fullName>
    </alternativeName>
</protein>
<dbReference type="GO" id="GO:0019706">
    <property type="term" value="F:protein-cysteine S-palmitoyltransferase activity"/>
    <property type="evidence" value="ECO:0007669"/>
    <property type="project" value="UniProtKB-EC"/>
</dbReference>
<keyword evidence="11" id="KW-1185">Reference proteome</keyword>
<name>A0A383W0B0_TETOB</name>
<comment type="catalytic activity">
    <reaction evidence="8">
        <text>L-cysteinyl-[protein] + hexadecanoyl-CoA = S-hexadecanoyl-L-cysteinyl-[protein] + CoA</text>
        <dbReference type="Rhea" id="RHEA:36683"/>
        <dbReference type="Rhea" id="RHEA-COMP:10131"/>
        <dbReference type="Rhea" id="RHEA-COMP:11032"/>
        <dbReference type="ChEBI" id="CHEBI:29950"/>
        <dbReference type="ChEBI" id="CHEBI:57287"/>
        <dbReference type="ChEBI" id="CHEBI:57379"/>
        <dbReference type="ChEBI" id="CHEBI:74151"/>
        <dbReference type="EC" id="2.3.1.225"/>
    </reaction>
</comment>
<evidence type="ECO:0000256" key="1">
    <source>
        <dbReference type="ARBA" id="ARBA00004141"/>
    </source>
</evidence>
<dbReference type="STRING" id="3088.A0A383W0B0"/>
<keyword evidence="4 8" id="KW-0812">Transmembrane</keyword>
<organism evidence="10 11">
    <name type="scientific">Tetradesmus obliquus</name>
    <name type="common">Green alga</name>
    <name type="synonym">Acutodesmus obliquus</name>
    <dbReference type="NCBI Taxonomy" id="3088"/>
    <lineage>
        <taxon>Eukaryota</taxon>
        <taxon>Viridiplantae</taxon>
        <taxon>Chlorophyta</taxon>
        <taxon>core chlorophytes</taxon>
        <taxon>Chlorophyceae</taxon>
        <taxon>CS clade</taxon>
        <taxon>Sphaeropleales</taxon>
        <taxon>Scenedesmaceae</taxon>
        <taxon>Tetradesmus</taxon>
    </lineage>
</organism>
<evidence type="ECO:0000256" key="5">
    <source>
        <dbReference type="ARBA" id="ARBA00022989"/>
    </source>
</evidence>
<evidence type="ECO:0000256" key="8">
    <source>
        <dbReference type="RuleBase" id="RU079119"/>
    </source>
</evidence>
<proteinExistence type="inferred from homology"/>
<keyword evidence="3 8" id="KW-0808">Transferase</keyword>
<accession>A0A383W0B0</accession>
<dbReference type="GO" id="GO:0016020">
    <property type="term" value="C:membrane"/>
    <property type="evidence" value="ECO:0007669"/>
    <property type="project" value="UniProtKB-SubCell"/>
</dbReference>
<feature type="transmembrane region" description="Helical" evidence="8">
    <location>
        <begin position="59"/>
        <end position="83"/>
    </location>
</feature>
<keyword evidence="5 8" id="KW-1133">Transmembrane helix</keyword>
<comment type="subcellular location">
    <subcellularLocation>
        <location evidence="1">Membrane</location>
        <topology evidence="1">Multi-pass membrane protein</topology>
    </subcellularLocation>
</comment>
<dbReference type="PROSITE" id="PS50216">
    <property type="entry name" value="DHHC"/>
    <property type="match status" value="1"/>
</dbReference>
<feature type="transmembrane region" description="Helical" evidence="8">
    <location>
        <begin position="172"/>
        <end position="192"/>
    </location>
</feature>
<evidence type="ECO:0000313" key="10">
    <source>
        <dbReference type="EMBL" id="SZX70474.1"/>
    </source>
</evidence>
<dbReference type="PANTHER" id="PTHR12246">
    <property type="entry name" value="PALMITOYLTRANSFERASE ZDHHC16"/>
    <property type="match status" value="1"/>
</dbReference>
<reference evidence="10 11" key="1">
    <citation type="submission" date="2016-10" db="EMBL/GenBank/DDBJ databases">
        <authorList>
            <person name="Cai Z."/>
        </authorList>
    </citation>
    <scope>NUCLEOTIDE SEQUENCE [LARGE SCALE GENOMIC DNA]</scope>
</reference>
<gene>
    <name evidence="10" type="ORF">BQ4739_LOCUS10687</name>
</gene>
<evidence type="ECO:0000256" key="7">
    <source>
        <dbReference type="ARBA" id="ARBA00023315"/>
    </source>
</evidence>
<evidence type="ECO:0000256" key="2">
    <source>
        <dbReference type="ARBA" id="ARBA00008574"/>
    </source>
</evidence>
<dbReference type="Proteomes" id="UP000256970">
    <property type="component" value="Unassembled WGS sequence"/>
</dbReference>
<evidence type="ECO:0000259" key="9">
    <source>
        <dbReference type="Pfam" id="PF01529"/>
    </source>
</evidence>
<evidence type="ECO:0000256" key="6">
    <source>
        <dbReference type="ARBA" id="ARBA00023136"/>
    </source>
</evidence>
<evidence type="ECO:0000256" key="4">
    <source>
        <dbReference type="ARBA" id="ARBA00022692"/>
    </source>
</evidence>
<dbReference type="Pfam" id="PF01529">
    <property type="entry name" value="DHHC"/>
    <property type="match status" value="1"/>
</dbReference>
<dbReference type="EMBL" id="FNXT01000989">
    <property type="protein sequence ID" value="SZX70474.1"/>
    <property type="molecule type" value="Genomic_DNA"/>
</dbReference>
<dbReference type="InterPro" id="IPR039859">
    <property type="entry name" value="PFA4/ZDH16/20/ERF2-like"/>
</dbReference>
<feature type="domain" description="Palmitoyltransferase DHHC" evidence="9">
    <location>
        <begin position="122"/>
        <end position="243"/>
    </location>
</feature>
<keyword evidence="6 8" id="KW-0472">Membrane</keyword>
<sequence length="310" mass="35123">MWKYIKYLNVFVFCKFLKLLGNIMVLLVLGIVGFTWYAVVPGYYGPLMLVGPAGRALGSTLLVLVFSILAIMLTWCYLTAVLIDPGQVPPGWHPFPDDAVAARELELMQYADYYIDRRDPRRPRFCKRCKAWKPERSHHCSVSGHCVLKMDHYCIWVVNCVGLLNYKAFLQFLAYTFVASVMAIACLIKPMLSFFQGTVASGSAVAFIAVVINSAFAVSLAGFLVMHANMLAANCTTIEMYEKERIHPWPYNKGFKRNFEEVFGKSKLRWLLPYYTAEERRQLLDSCLNARLLQSYQSSSNLNTLGGDAV</sequence>
<dbReference type="AlphaFoldDB" id="A0A383W0B0"/>
<evidence type="ECO:0000256" key="3">
    <source>
        <dbReference type="ARBA" id="ARBA00022679"/>
    </source>
</evidence>